<dbReference type="GO" id="GO:0003876">
    <property type="term" value="F:AMP deaminase activity"/>
    <property type="evidence" value="ECO:0007669"/>
    <property type="project" value="InterPro"/>
</dbReference>
<dbReference type="GO" id="GO:0046033">
    <property type="term" value="P:AMP metabolic process"/>
    <property type="evidence" value="ECO:0007669"/>
    <property type="project" value="TreeGrafter"/>
</dbReference>
<sequence>MYIHFDVVFNVCQVDTHIHATACMSQYSLLKFMRRKAKNSPDDIVAEKDGKKLTILEFFDSLGLSPDDLSVDSLDVHA</sequence>
<organism evidence="2 3">
    <name type="scientific">Paramuricea clavata</name>
    <name type="common">Red gorgonian</name>
    <name type="synonym">Violescent sea-whip</name>
    <dbReference type="NCBI Taxonomy" id="317549"/>
    <lineage>
        <taxon>Eukaryota</taxon>
        <taxon>Metazoa</taxon>
        <taxon>Cnidaria</taxon>
        <taxon>Anthozoa</taxon>
        <taxon>Octocorallia</taxon>
        <taxon>Malacalcyonacea</taxon>
        <taxon>Plexauridae</taxon>
        <taxon>Paramuricea</taxon>
    </lineage>
</organism>
<dbReference type="GO" id="GO:0032264">
    <property type="term" value="P:IMP salvage"/>
    <property type="evidence" value="ECO:0007669"/>
    <property type="project" value="InterPro"/>
</dbReference>
<accession>A0A7D9J8I0</accession>
<dbReference type="PANTHER" id="PTHR11359:SF0">
    <property type="entry name" value="AMP DEAMINASE"/>
    <property type="match status" value="1"/>
</dbReference>
<comment type="similarity">
    <text evidence="1">Belongs to the metallo-dependent hydrolases superfamily. Adenosine and AMP deaminases family.</text>
</comment>
<dbReference type="EMBL" id="CACRXK020012927">
    <property type="protein sequence ID" value="CAB4024262.1"/>
    <property type="molecule type" value="Genomic_DNA"/>
</dbReference>
<name>A0A7D9J8I0_PARCT</name>
<protein>
    <submittedName>
        <fullName evidence="2">AMP deaminase 3 isoform X3</fullName>
    </submittedName>
</protein>
<dbReference type="Proteomes" id="UP001152795">
    <property type="component" value="Unassembled WGS sequence"/>
</dbReference>
<dbReference type="Gene3D" id="4.10.800.20">
    <property type="match status" value="1"/>
</dbReference>
<dbReference type="InterPro" id="IPR006329">
    <property type="entry name" value="AMPD"/>
</dbReference>
<comment type="caution">
    <text evidence="2">The sequence shown here is derived from an EMBL/GenBank/DDBJ whole genome shotgun (WGS) entry which is preliminary data.</text>
</comment>
<dbReference type="PANTHER" id="PTHR11359">
    <property type="entry name" value="AMP DEAMINASE"/>
    <property type="match status" value="1"/>
</dbReference>
<evidence type="ECO:0000313" key="3">
    <source>
        <dbReference type="Proteomes" id="UP001152795"/>
    </source>
</evidence>
<evidence type="ECO:0000256" key="1">
    <source>
        <dbReference type="ARBA" id="ARBA00006676"/>
    </source>
</evidence>
<dbReference type="InterPro" id="IPR032466">
    <property type="entry name" value="Metal_Hydrolase"/>
</dbReference>
<dbReference type="Pfam" id="PF19326">
    <property type="entry name" value="AMP_deaminase"/>
    <property type="match status" value="1"/>
</dbReference>
<keyword evidence="3" id="KW-1185">Reference proteome</keyword>
<dbReference type="SUPFAM" id="SSF51556">
    <property type="entry name" value="Metallo-dependent hydrolases"/>
    <property type="match status" value="1"/>
</dbReference>
<dbReference type="GO" id="GO:0005829">
    <property type="term" value="C:cytosol"/>
    <property type="evidence" value="ECO:0007669"/>
    <property type="project" value="TreeGrafter"/>
</dbReference>
<gene>
    <name evidence="2" type="ORF">PACLA_8A045911</name>
</gene>
<feature type="non-terminal residue" evidence="2">
    <location>
        <position position="78"/>
    </location>
</feature>
<proteinExistence type="inferred from homology"/>
<dbReference type="OrthoDB" id="1723809at2759"/>
<dbReference type="AlphaFoldDB" id="A0A7D9J8I0"/>
<reference evidence="2" key="1">
    <citation type="submission" date="2020-04" db="EMBL/GenBank/DDBJ databases">
        <authorList>
            <person name="Alioto T."/>
            <person name="Alioto T."/>
            <person name="Gomez Garrido J."/>
        </authorList>
    </citation>
    <scope>NUCLEOTIDE SEQUENCE</scope>
    <source>
        <strain evidence="2">A484AB</strain>
    </source>
</reference>
<evidence type="ECO:0000313" key="2">
    <source>
        <dbReference type="EMBL" id="CAB4024262.1"/>
    </source>
</evidence>